<dbReference type="InterPro" id="IPR011990">
    <property type="entry name" value="TPR-like_helical_dom_sf"/>
</dbReference>
<dbReference type="PANTHER" id="PTHR21301:SF10">
    <property type="entry name" value="REVERSE TRANSCRIPTASE DOMAIN-CONTAINING PROTEIN"/>
    <property type="match status" value="1"/>
</dbReference>
<name>A0A815JBF0_9BILA</name>
<dbReference type="InterPro" id="IPR058912">
    <property type="entry name" value="HTH_animal"/>
</dbReference>
<proteinExistence type="predicted"/>
<dbReference type="InterPro" id="IPR002885">
    <property type="entry name" value="PPR_rpt"/>
</dbReference>
<dbReference type="AlphaFoldDB" id="A0A815JBF0"/>
<evidence type="ECO:0000313" key="2">
    <source>
        <dbReference type="EMBL" id="CAF1376938.1"/>
    </source>
</evidence>
<comment type="caution">
    <text evidence="2">The sequence shown here is derived from an EMBL/GenBank/DDBJ whole genome shotgun (WGS) entry which is preliminary data.</text>
</comment>
<dbReference type="PROSITE" id="PS50878">
    <property type="entry name" value="RT_POL"/>
    <property type="match status" value="1"/>
</dbReference>
<dbReference type="InterPro" id="IPR000477">
    <property type="entry name" value="RT_dom"/>
</dbReference>
<sequence>MLYNVFKEQQKRLKKLKFEVTECQSGIKNVVSFSTFIEIESHIKKLILKEKEIINERHNKKFTALKIPVNQGEFNNKLVYNLSYRALSSAEESLLTKGWKYAITPNKINNLNVKTDIEYMYYCMNKNRLLNNTDNANKIKTLLNEFGNKLKKKVDNEVPNLSSDELNAITTLLNEHSLVISKVDKGNAIVVMNRSDYLIKANEILDDKRAFKKLNQNLTDKRENEFIKFLLQLKRNKIISPDEYKLMRPETGSRTPEAYFLVKVHKSGQPVRPIISSYNSYNYNTAKYLATLLKPAISTCPSYVKDSFDFARIIKEKKNLPGLMCSLDVSSLFTNVPLDKAIDIAIKKIKLFHPELTIDDENLRELFYYCTKRTNFTFNNEHYDQINGVSMGSPVAPILAHLYMSELEENISNFKGKKPSIFYRYVDDIFMIFHGTQRELALFVSFMNKLELSIKFTLEKQTDNKLPFLDVMVERTNSELITYVYRKPTDTGLYLRWTSNQPRSYKINLIKCLCTRAKRICSSDNLFKQELEYYKSTFITNGYPINIIKKTIRSIELNINKEKQINNIRKIFISVPYYVNAYGRNGMGFEAVQLFHKVPTNILDERVYICVLNACAHAGLINEARQICEKIPFNQRTEQIYTTMVDTFSRVFLFDQAQKFIDEFEKSHHPSIPMYMSMLSSARNAKNALLSQKIFDRIQSNFSNVENCITPATVLLANTYALSGNKSMASIIRTKLSQTITKKVVGCSWTVVNRKVFKFRAHDRSHPCSQDIYAELDRLEKELIEHGYKYDESWIARPLNNDETVESVLSGHSERLAIAYNLIQRPTPTRIQVVKNLRVCGDCHTWTKLVAKTRRCLIVVRDANRVHHFYPNGECSCQDHF</sequence>
<organism evidence="2 3">
    <name type="scientific">Rotaria sordida</name>
    <dbReference type="NCBI Taxonomy" id="392033"/>
    <lineage>
        <taxon>Eukaryota</taxon>
        <taxon>Metazoa</taxon>
        <taxon>Spiralia</taxon>
        <taxon>Gnathifera</taxon>
        <taxon>Rotifera</taxon>
        <taxon>Eurotatoria</taxon>
        <taxon>Bdelloidea</taxon>
        <taxon>Philodinida</taxon>
        <taxon>Philodinidae</taxon>
        <taxon>Rotaria</taxon>
    </lineage>
</organism>
<dbReference type="Pfam" id="PF14432">
    <property type="entry name" value="DYW_deaminase"/>
    <property type="match status" value="1"/>
</dbReference>
<evidence type="ECO:0000313" key="3">
    <source>
        <dbReference type="Proteomes" id="UP000663882"/>
    </source>
</evidence>
<dbReference type="Proteomes" id="UP000663882">
    <property type="component" value="Unassembled WGS sequence"/>
</dbReference>
<dbReference type="Pfam" id="PF26215">
    <property type="entry name" value="HTH_animal"/>
    <property type="match status" value="1"/>
</dbReference>
<dbReference type="InterPro" id="IPR032867">
    <property type="entry name" value="DYW_dom"/>
</dbReference>
<reference evidence="2" key="1">
    <citation type="submission" date="2021-02" db="EMBL/GenBank/DDBJ databases">
        <authorList>
            <person name="Nowell W R."/>
        </authorList>
    </citation>
    <scope>NUCLEOTIDE SEQUENCE</scope>
</reference>
<accession>A0A815JBF0</accession>
<dbReference type="Pfam" id="PF00078">
    <property type="entry name" value="RVT_1"/>
    <property type="match status" value="1"/>
</dbReference>
<feature type="domain" description="Reverse transcriptase" evidence="1">
    <location>
        <begin position="243"/>
        <end position="473"/>
    </location>
</feature>
<dbReference type="EMBL" id="CAJNOO010004310">
    <property type="protein sequence ID" value="CAF1376938.1"/>
    <property type="molecule type" value="Genomic_DNA"/>
</dbReference>
<gene>
    <name evidence="2" type="ORF">RFH988_LOCUS33642</name>
</gene>
<dbReference type="GO" id="GO:0008270">
    <property type="term" value="F:zinc ion binding"/>
    <property type="evidence" value="ECO:0007669"/>
    <property type="project" value="InterPro"/>
</dbReference>
<evidence type="ECO:0000259" key="1">
    <source>
        <dbReference type="PROSITE" id="PS50878"/>
    </source>
</evidence>
<protein>
    <recommendedName>
        <fullName evidence="1">Reverse transcriptase domain-containing protein</fullName>
    </recommendedName>
</protein>
<dbReference type="PANTHER" id="PTHR21301">
    <property type="entry name" value="REVERSE TRANSCRIPTASE"/>
    <property type="match status" value="1"/>
</dbReference>
<dbReference type="CDD" id="cd00304">
    <property type="entry name" value="RT_like"/>
    <property type="match status" value="1"/>
</dbReference>
<dbReference type="Pfam" id="PF01535">
    <property type="entry name" value="PPR"/>
    <property type="match status" value="1"/>
</dbReference>
<dbReference type="Gene3D" id="1.25.40.10">
    <property type="entry name" value="Tetratricopeptide repeat domain"/>
    <property type="match status" value="1"/>
</dbReference>
<dbReference type="OrthoDB" id="10058657at2759"/>